<proteinExistence type="predicted"/>
<gene>
    <name evidence="2" type="ORF">C8R41DRAFT_867730</name>
</gene>
<evidence type="ECO:0000313" key="3">
    <source>
        <dbReference type="Proteomes" id="UP001150217"/>
    </source>
</evidence>
<accession>A0ABQ8VFL0</accession>
<reference evidence="2" key="1">
    <citation type="submission" date="2022-08" db="EMBL/GenBank/DDBJ databases">
        <title>A Global Phylogenomic Analysis of the Shiitake Genus Lentinula.</title>
        <authorList>
            <consortium name="DOE Joint Genome Institute"/>
            <person name="Sierra-Patev S."/>
            <person name="Min B."/>
            <person name="Naranjo-Ortiz M."/>
            <person name="Looney B."/>
            <person name="Konkel Z."/>
            <person name="Slot J.C."/>
            <person name="Sakamoto Y."/>
            <person name="Steenwyk J.L."/>
            <person name="Rokas A."/>
            <person name="Carro J."/>
            <person name="Camarero S."/>
            <person name="Ferreira P."/>
            <person name="Molpeceres G."/>
            <person name="Ruiz-Duenas F.J."/>
            <person name="Serrano A."/>
            <person name="Henrissat B."/>
            <person name="Drula E."/>
            <person name="Hughes K.W."/>
            <person name="Mata J.L."/>
            <person name="Ishikawa N.K."/>
            <person name="Vargas-Isla R."/>
            <person name="Ushijima S."/>
            <person name="Smith C.A."/>
            <person name="Ahrendt S."/>
            <person name="Andreopoulos W."/>
            <person name="He G."/>
            <person name="Labutti K."/>
            <person name="Lipzen A."/>
            <person name="Ng V."/>
            <person name="Riley R."/>
            <person name="Sandor L."/>
            <person name="Barry K."/>
            <person name="Martinez A.T."/>
            <person name="Xiao Y."/>
            <person name="Gibbons J.G."/>
            <person name="Terashima K."/>
            <person name="Grigoriev I.V."/>
            <person name="Hibbett D.S."/>
        </authorList>
    </citation>
    <scope>NUCLEOTIDE SEQUENCE</scope>
    <source>
        <strain evidence="2">RHP3577 ss4</strain>
    </source>
</reference>
<dbReference type="Proteomes" id="UP001150217">
    <property type="component" value="Unassembled WGS sequence"/>
</dbReference>
<keyword evidence="1" id="KW-0732">Signal</keyword>
<name>A0ABQ8VFL0_9AGAR</name>
<comment type="caution">
    <text evidence="2">The sequence shown here is derived from an EMBL/GenBank/DDBJ whole genome shotgun (WGS) entry which is preliminary data.</text>
</comment>
<protein>
    <submittedName>
        <fullName evidence="2">Uncharacterized protein</fullName>
    </submittedName>
</protein>
<keyword evidence="3" id="KW-1185">Reference proteome</keyword>
<sequence>MPSKFSFSHAFLVLILLSTLLGGICYPFSLPGTFDTKTHLERRGSDVRVGLRYQEPSAFYPLPARYWSFWLNAYGFDVKQEIEHSVFKIGILSEKRYRVGTSLGTFHINSSRRDLPALTEELQKLPGQLWPVDCFNLIFEKLKEKELMTRVPEDWTKLYNENLEMGAIQLKREIGSQIVPLFNNHVNPTEKWTVYIVHSSPGKPSKFIETNEEFKGGILVDTIFTSRMHLDSILQEVRELEVGYYLNMDWIRRVLACLKERGVIKDVPPHFSNLYTKLIDMKGDELYSPLGSPSVVSGETNFGVIFESEDEVCAEGEDIANDIHPVSSPYTIQGQQTINQANHLLVELNGKRLPDEVIKFGFLVENTYEDEAVGAGKMQF</sequence>
<dbReference type="EMBL" id="JANVFT010000043">
    <property type="protein sequence ID" value="KAJ4489855.1"/>
    <property type="molecule type" value="Genomic_DNA"/>
</dbReference>
<feature type="chain" id="PRO_5047483862" evidence="1">
    <location>
        <begin position="26"/>
        <end position="380"/>
    </location>
</feature>
<organism evidence="2 3">
    <name type="scientific">Lentinula lateritia</name>
    <dbReference type="NCBI Taxonomy" id="40482"/>
    <lineage>
        <taxon>Eukaryota</taxon>
        <taxon>Fungi</taxon>
        <taxon>Dikarya</taxon>
        <taxon>Basidiomycota</taxon>
        <taxon>Agaricomycotina</taxon>
        <taxon>Agaricomycetes</taxon>
        <taxon>Agaricomycetidae</taxon>
        <taxon>Agaricales</taxon>
        <taxon>Marasmiineae</taxon>
        <taxon>Omphalotaceae</taxon>
        <taxon>Lentinula</taxon>
    </lineage>
</organism>
<evidence type="ECO:0000313" key="2">
    <source>
        <dbReference type="EMBL" id="KAJ4489855.1"/>
    </source>
</evidence>
<feature type="signal peptide" evidence="1">
    <location>
        <begin position="1"/>
        <end position="25"/>
    </location>
</feature>
<evidence type="ECO:0000256" key="1">
    <source>
        <dbReference type="SAM" id="SignalP"/>
    </source>
</evidence>